<dbReference type="Gene3D" id="1.10.287.130">
    <property type="match status" value="1"/>
</dbReference>
<dbReference type="InterPro" id="IPR003594">
    <property type="entry name" value="HATPase_dom"/>
</dbReference>
<dbReference type="PANTHER" id="PTHR45339">
    <property type="entry name" value="HYBRID SIGNAL TRANSDUCTION HISTIDINE KINASE J"/>
    <property type="match status" value="1"/>
</dbReference>
<feature type="domain" description="Response regulatory" evidence="8">
    <location>
        <begin position="640"/>
        <end position="759"/>
    </location>
</feature>
<gene>
    <name evidence="9" type="ORF">RM573_12630</name>
</gene>
<dbReference type="CDD" id="cd00156">
    <property type="entry name" value="REC"/>
    <property type="match status" value="1"/>
</dbReference>
<dbReference type="PROSITE" id="PS50110">
    <property type="entry name" value="RESPONSE_REGULATORY"/>
    <property type="match status" value="2"/>
</dbReference>
<dbReference type="RefSeq" id="WP_311582555.1">
    <property type="nucleotide sequence ID" value="NZ_JAVRIF010000007.1"/>
</dbReference>
<feature type="domain" description="Response regulatory" evidence="8">
    <location>
        <begin position="779"/>
        <end position="898"/>
    </location>
</feature>
<comment type="caution">
    <text evidence="9">The sequence shown here is derived from an EMBL/GenBank/DDBJ whole genome shotgun (WGS) entry which is preliminary data.</text>
</comment>
<dbReference type="PRINTS" id="PR00344">
    <property type="entry name" value="BCTRLSENSOR"/>
</dbReference>
<evidence type="ECO:0000256" key="3">
    <source>
        <dbReference type="ARBA" id="ARBA00022553"/>
    </source>
</evidence>
<dbReference type="SMART" id="SM00387">
    <property type="entry name" value="HATPase_c"/>
    <property type="match status" value="1"/>
</dbReference>
<dbReference type="CDD" id="cd00082">
    <property type="entry name" value="HisKA"/>
    <property type="match status" value="1"/>
</dbReference>
<evidence type="ECO:0000256" key="6">
    <source>
        <dbReference type="SAM" id="Phobius"/>
    </source>
</evidence>
<proteinExistence type="predicted"/>
<feature type="domain" description="Histidine kinase" evidence="7">
    <location>
        <begin position="393"/>
        <end position="616"/>
    </location>
</feature>
<evidence type="ECO:0000256" key="2">
    <source>
        <dbReference type="ARBA" id="ARBA00012438"/>
    </source>
</evidence>
<evidence type="ECO:0000313" key="10">
    <source>
        <dbReference type="Proteomes" id="UP001266357"/>
    </source>
</evidence>
<dbReference type="Pfam" id="PF02518">
    <property type="entry name" value="HATPase_c"/>
    <property type="match status" value="1"/>
</dbReference>
<dbReference type="Gene3D" id="3.30.565.10">
    <property type="entry name" value="Histidine kinase-like ATPase, C-terminal domain"/>
    <property type="match status" value="1"/>
</dbReference>
<dbReference type="EMBL" id="JAVRIF010000007">
    <property type="protein sequence ID" value="MDT0604446.1"/>
    <property type="molecule type" value="Genomic_DNA"/>
</dbReference>
<dbReference type="SMART" id="SM00388">
    <property type="entry name" value="HisKA"/>
    <property type="match status" value="1"/>
</dbReference>
<keyword evidence="10" id="KW-1185">Reference proteome</keyword>
<comment type="catalytic activity">
    <reaction evidence="1">
        <text>ATP + protein L-histidine = ADP + protein N-phospho-L-histidine.</text>
        <dbReference type="EC" id="2.7.13.3"/>
    </reaction>
</comment>
<dbReference type="Pfam" id="PF00512">
    <property type="entry name" value="HisKA"/>
    <property type="match status" value="1"/>
</dbReference>
<sequence>MLTFKTKILFEKPALIALSVLIISLTGLIILYSYSLKNEKQAVYEKYQQRAELQTKDIEAEIKRSFFQVSSIANLYSSSGWVSHSEFSQFVRRVFPNFPKNRRISAIHHIPASYIDDYLTNIRQNPTPEYEKFSIFDYSAPNELSEATTTDNFYNIISYTFPAQNIANFLGRSIVESSPISPLIFPAIELKKPIVSDFSPPLSTIKDEPFIIYVHPFFSIDTVSDDSSEVSGLIVSSQSISDFFINELISNPDDNYRYILIDSNKNAFHFPSNTLRSFDSTLLAELPTIHFQFTIRLINNRFELIVIPNDQQLADIDSLLYPLFIVGIILIFAISFITYSLLSRQKLLTREVKRKTSAIYHQRNQLSEQNRRLIHAVEAAKISANAKSEFLANMSHEIRTPLNGVIGLTELLNRTQLDVDQKEYVEKLIYSGRHLLSVINDILDFSKVESGKVDLEISAFSIFSIIDNLNGTFQDIAKARGIDFKVSIEGYAPPDLMGDIFRINQVLMNLCSNAIKFTEKGRVDVIISMNKVDDKNNIFILRFQVKDTGIGINEKDIATLFSNFSQADSSTTRKYGGTGLGLSISQKLCQAMGGDINLTSTKGKGSIFTAFIKIQLNTDILIDEHELTEKHKTLINENVEVLIVDDNPIALNIISNYLASINMTPITAQSAEEGLDILQNSEHKIKLIISDWTMPHTNGGEFVQELLTLNMKVVPKVIILSAYETSSIEKAREALPIIKTVLQKPCPTEVLHQAIISVLKNKTPVKETMIIQKRLEGINILVAEDNNINQLVINKILTAEGADITMVNNGVEAIKVINAPNKIDIILMDIHMPIMDGVETTKIIRSSLDKKLVKLPIIALTANVLESDVKSYLAVGMNAHESKPIIKESLISTILSLIK</sequence>
<dbReference type="EC" id="2.7.13.3" evidence="2"/>
<keyword evidence="4" id="KW-0902">Two-component regulatory system</keyword>
<dbReference type="SUPFAM" id="SSF52172">
    <property type="entry name" value="CheY-like"/>
    <property type="match status" value="2"/>
</dbReference>
<dbReference type="SUPFAM" id="SSF55874">
    <property type="entry name" value="ATPase domain of HSP90 chaperone/DNA topoisomerase II/histidine kinase"/>
    <property type="match status" value="1"/>
</dbReference>
<feature type="modified residue" description="4-aspartylphosphate" evidence="5">
    <location>
        <position position="691"/>
    </location>
</feature>
<keyword evidence="6" id="KW-1133">Transmembrane helix</keyword>
<accession>A0ABU3A2P0</accession>
<evidence type="ECO:0000259" key="7">
    <source>
        <dbReference type="PROSITE" id="PS50109"/>
    </source>
</evidence>
<dbReference type="CDD" id="cd16922">
    <property type="entry name" value="HATPase_EvgS-ArcB-TorS-like"/>
    <property type="match status" value="1"/>
</dbReference>
<organism evidence="9 10">
    <name type="scientific">Thalassotalea castellviae</name>
    <dbReference type="NCBI Taxonomy" id="3075612"/>
    <lineage>
        <taxon>Bacteria</taxon>
        <taxon>Pseudomonadati</taxon>
        <taxon>Pseudomonadota</taxon>
        <taxon>Gammaproteobacteria</taxon>
        <taxon>Alteromonadales</taxon>
        <taxon>Colwelliaceae</taxon>
        <taxon>Thalassotalea</taxon>
    </lineage>
</organism>
<evidence type="ECO:0000256" key="1">
    <source>
        <dbReference type="ARBA" id="ARBA00000085"/>
    </source>
</evidence>
<dbReference type="Gene3D" id="3.40.50.2300">
    <property type="match status" value="2"/>
</dbReference>
<dbReference type="SUPFAM" id="SSF47384">
    <property type="entry name" value="Homodimeric domain of signal transducing histidine kinase"/>
    <property type="match status" value="1"/>
</dbReference>
<keyword evidence="6" id="KW-0472">Membrane</keyword>
<dbReference type="InterPro" id="IPR036097">
    <property type="entry name" value="HisK_dim/P_sf"/>
</dbReference>
<evidence type="ECO:0000256" key="5">
    <source>
        <dbReference type="PROSITE-ProRule" id="PRU00169"/>
    </source>
</evidence>
<feature type="transmembrane region" description="Helical" evidence="6">
    <location>
        <begin position="14"/>
        <end position="34"/>
    </location>
</feature>
<dbReference type="InterPro" id="IPR005467">
    <property type="entry name" value="His_kinase_dom"/>
</dbReference>
<keyword evidence="3 5" id="KW-0597">Phosphoprotein</keyword>
<reference evidence="9 10" key="1">
    <citation type="submission" date="2023-09" db="EMBL/GenBank/DDBJ databases">
        <authorList>
            <person name="Rey-Velasco X."/>
        </authorList>
    </citation>
    <scope>NUCLEOTIDE SEQUENCE [LARGE SCALE GENOMIC DNA]</scope>
    <source>
        <strain evidence="9 10">W431</strain>
    </source>
</reference>
<dbReference type="CDD" id="cd17546">
    <property type="entry name" value="REC_hyHK_CKI1_RcsC-like"/>
    <property type="match status" value="1"/>
</dbReference>
<dbReference type="InterPro" id="IPR004358">
    <property type="entry name" value="Sig_transdc_His_kin-like_C"/>
</dbReference>
<dbReference type="Pfam" id="PF00072">
    <property type="entry name" value="Response_reg"/>
    <property type="match status" value="2"/>
</dbReference>
<dbReference type="InterPro" id="IPR011006">
    <property type="entry name" value="CheY-like_superfamily"/>
</dbReference>
<keyword evidence="6" id="KW-0812">Transmembrane</keyword>
<dbReference type="SMART" id="SM00448">
    <property type="entry name" value="REC"/>
    <property type="match status" value="2"/>
</dbReference>
<evidence type="ECO:0000313" key="9">
    <source>
        <dbReference type="EMBL" id="MDT0604446.1"/>
    </source>
</evidence>
<feature type="modified residue" description="4-aspartylphosphate" evidence="5">
    <location>
        <position position="829"/>
    </location>
</feature>
<dbReference type="InterPro" id="IPR001789">
    <property type="entry name" value="Sig_transdc_resp-reg_receiver"/>
</dbReference>
<protein>
    <recommendedName>
        <fullName evidence="2">histidine kinase</fullName>
        <ecNumber evidence="2">2.7.13.3</ecNumber>
    </recommendedName>
</protein>
<dbReference type="InterPro" id="IPR003661">
    <property type="entry name" value="HisK_dim/P_dom"/>
</dbReference>
<dbReference type="PROSITE" id="PS50109">
    <property type="entry name" value="HIS_KIN"/>
    <property type="match status" value="1"/>
</dbReference>
<evidence type="ECO:0000256" key="4">
    <source>
        <dbReference type="ARBA" id="ARBA00023012"/>
    </source>
</evidence>
<dbReference type="Proteomes" id="UP001266357">
    <property type="component" value="Unassembled WGS sequence"/>
</dbReference>
<evidence type="ECO:0000259" key="8">
    <source>
        <dbReference type="PROSITE" id="PS50110"/>
    </source>
</evidence>
<name>A0ABU3A2P0_9GAMM</name>
<feature type="transmembrane region" description="Helical" evidence="6">
    <location>
        <begin position="319"/>
        <end position="342"/>
    </location>
</feature>
<dbReference type="InterPro" id="IPR036890">
    <property type="entry name" value="HATPase_C_sf"/>
</dbReference>
<dbReference type="PANTHER" id="PTHR45339:SF1">
    <property type="entry name" value="HYBRID SIGNAL TRANSDUCTION HISTIDINE KINASE J"/>
    <property type="match status" value="1"/>
</dbReference>